<feature type="domain" description="DUF5125" evidence="2">
    <location>
        <begin position="95"/>
        <end position="276"/>
    </location>
</feature>
<dbReference type="EMBL" id="AQPN01000049">
    <property type="protein sequence ID" value="EOR95518.1"/>
    <property type="molecule type" value="Genomic_DNA"/>
</dbReference>
<feature type="domain" description="DUF5121" evidence="3">
    <location>
        <begin position="284"/>
        <end position="399"/>
    </location>
</feature>
<proteinExistence type="predicted"/>
<evidence type="ECO:0000259" key="3">
    <source>
        <dbReference type="Pfam" id="PF17165"/>
    </source>
</evidence>
<sequence>MVDSPTQYTQGALFGDSLQFKVNVSDADVPLSTVKVQLFYSDEMVSETVIRTKTNGEYTSKIYIPYYANVPNGTATLKFVLQNIHLTITETSYDLPLTRPDYPYLTLVTEDHEYRMDRKSLYNYAATQVFPFTVKGYIKAPAVGTYGNEITFGWEDNAVINGSMTNIPFSNSSSGTYSIVFNTFNYQAAPFIIAYAVNGNVLSRVDDNNFKADLALTKGQEVTIDGIEDLANWWIDPDYFSKDASGKLTFLPITGNYRITANFTMKYFIVEALNGTALATLQNDGTGAMWIIGEGIGKPSVATNQVGWTTEKALCMAPIGNKKYQMTVVAGTTVKADVINFKFFYQKGWGGEFKNTGLTTTSTLLFIGDGTNGRDSGNLGIPTGTTLETGATYVITVDLSAGNDKAVMTVVKK</sequence>
<dbReference type="Pfam" id="PF17163">
    <property type="entry name" value="DUF5125"/>
    <property type="match status" value="1"/>
</dbReference>
<comment type="caution">
    <text evidence="4">The sequence shown here is derived from an EMBL/GenBank/DDBJ whole genome shotgun (WGS) entry which is preliminary data.</text>
</comment>
<name>R9GV00_9SPHI</name>
<feature type="domain" description="DUF5016" evidence="1">
    <location>
        <begin position="11"/>
        <end position="90"/>
    </location>
</feature>
<accession>R9GV00</accession>
<dbReference type="Pfam" id="PF17165">
    <property type="entry name" value="DUF5121"/>
    <property type="match status" value="1"/>
</dbReference>
<dbReference type="Proteomes" id="UP000014174">
    <property type="component" value="Unassembled WGS sequence"/>
</dbReference>
<dbReference type="InterPro" id="IPR032184">
    <property type="entry name" value="DUF5016"/>
</dbReference>
<dbReference type="STRING" id="1150600.ADIARSV_1337"/>
<dbReference type="Pfam" id="PF16408">
    <property type="entry name" value="DUF5016"/>
    <property type="match status" value="1"/>
</dbReference>
<gene>
    <name evidence="4" type="ORF">ADIARSV_1337</name>
</gene>
<keyword evidence="5" id="KW-1185">Reference proteome</keyword>
<evidence type="ECO:0000313" key="4">
    <source>
        <dbReference type="EMBL" id="EOR95518.1"/>
    </source>
</evidence>
<evidence type="ECO:0000313" key="5">
    <source>
        <dbReference type="Proteomes" id="UP000014174"/>
    </source>
</evidence>
<dbReference type="PATRIC" id="fig|1150600.3.peg.1314"/>
<organism evidence="4 5">
    <name type="scientific">Arcticibacter svalbardensis MN12-7</name>
    <dbReference type="NCBI Taxonomy" id="1150600"/>
    <lineage>
        <taxon>Bacteria</taxon>
        <taxon>Pseudomonadati</taxon>
        <taxon>Bacteroidota</taxon>
        <taxon>Sphingobacteriia</taxon>
        <taxon>Sphingobacteriales</taxon>
        <taxon>Sphingobacteriaceae</taxon>
        <taxon>Arcticibacter</taxon>
    </lineage>
</organism>
<dbReference type="InterPro" id="IPR033429">
    <property type="entry name" value="DUF5125"/>
</dbReference>
<dbReference type="AlphaFoldDB" id="R9GV00"/>
<evidence type="ECO:0000259" key="2">
    <source>
        <dbReference type="Pfam" id="PF17163"/>
    </source>
</evidence>
<evidence type="ECO:0000259" key="1">
    <source>
        <dbReference type="Pfam" id="PF16408"/>
    </source>
</evidence>
<reference evidence="4 5" key="1">
    <citation type="journal article" date="2013" name="Genome Announc.">
        <title>Draft Genome Sequence of Arcticibacter svalbardensis Strain MN12-7T, a Member of the Family Sphingobacteriaceae Isolated from an Arctic Soil Sample.</title>
        <authorList>
            <person name="Shivaji S."/>
            <person name="Ara S."/>
            <person name="Prasad S."/>
            <person name="Manasa B.P."/>
            <person name="Begum Z."/>
            <person name="Singh A."/>
            <person name="Kumar Pinnaka A."/>
        </authorList>
    </citation>
    <scope>NUCLEOTIDE SEQUENCE [LARGE SCALE GENOMIC DNA]</scope>
    <source>
        <strain evidence="4 5">MN12-7</strain>
    </source>
</reference>
<protein>
    <submittedName>
        <fullName evidence="4">Uncharacterized protein</fullName>
    </submittedName>
</protein>
<dbReference type="eggNOG" id="ENOG502Z8X2">
    <property type="taxonomic scope" value="Bacteria"/>
</dbReference>
<dbReference type="InterPro" id="IPR033430">
    <property type="entry name" value="DUF5121"/>
</dbReference>